<dbReference type="AlphaFoldDB" id="A0A0A1TUP6"/>
<sequence length="363" mass="41426">MASIKAVFHFDTVAIGLREMFKRATEREAFKNSKSLEEQIHNLQSLCPVATYDEITRVLDITKEVISLDSSKTETAAENDTTVTTDNTETLVLKTKQQVIAEIVLLAESLAAQRVAITENAIICYVEDCCDGVTLSFDDIPLDLRKTKISRDLPEPTNDVLCDFCNELKNKVENINPSFVFNADEFGFQEKRGERFIMAFGVGAPQKMFLTRKSKESNFFCCICADGQTLPLYHVSENEEDRDEVITMKKKNVKICEDCTICITQTVFEKWVAFFCSQLKEKKNKMKYTDKTVLILPEDYKKYGKGCDATFKENAVDLLYVPEVVDRKLSPIHRIFNKMEQLSGRKKYTTKKQTKNEAYVSSV</sequence>
<dbReference type="OrthoDB" id="29328at2759"/>
<evidence type="ECO:0000313" key="2">
    <source>
        <dbReference type="Proteomes" id="UP000014680"/>
    </source>
</evidence>
<dbReference type="GeneID" id="14882818"/>
<organism evidence="1 2">
    <name type="scientific">Entamoeba invadens IP1</name>
    <dbReference type="NCBI Taxonomy" id="370355"/>
    <lineage>
        <taxon>Eukaryota</taxon>
        <taxon>Amoebozoa</taxon>
        <taxon>Evosea</taxon>
        <taxon>Archamoebae</taxon>
        <taxon>Mastigamoebida</taxon>
        <taxon>Entamoebidae</taxon>
        <taxon>Entamoeba</taxon>
    </lineage>
</organism>
<keyword evidence="2" id="KW-1185">Reference proteome</keyword>
<feature type="non-terminal residue" evidence="1">
    <location>
        <position position="363"/>
    </location>
</feature>
<dbReference type="Proteomes" id="UP000014680">
    <property type="component" value="Unassembled WGS sequence"/>
</dbReference>
<gene>
    <name evidence="1" type="ORF">EIN_197400</name>
</gene>
<dbReference type="VEuPathDB" id="AmoebaDB:EIN_197400"/>
<dbReference type="OMA" id="ETTCAIS"/>
<dbReference type="KEGG" id="eiv:EIN_197400"/>
<accession>A0A0A1TUP6</accession>
<name>A0A0A1TUP6_ENTIV</name>
<feature type="non-terminal residue" evidence="1">
    <location>
        <position position="1"/>
    </location>
</feature>
<dbReference type="RefSeq" id="XP_004183173.1">
    <property type="nucleotide sequence ID" value="XM_004183125.1"/>
</dbReference>
<reference evidence="1 2" key="1">
    <citation type="submission" date="2012-10" db="EMBL/GenBank/DDBJ databases">
        <authorList>
            <person name="Zafar N."/>
            <person name="Inman J."/>
            <person name="Hall N."/>
            <person name="Lorenzi H."/>
            <person name="Caler E."/>
        </authorList>
    </citation>
    <scope>NUCLEOTIDE SEQUENCE [LARGE SCALE GENOMIC DNA]</scope>
    <source>
        <strain evidence="1 2">IP1</strain>
    </source>
</reference>
<proteinExistence type="predicted"/>
<evidence type="ECO:0000313" key="1">
    <source>
        <dbReference type="EMBL" id="ELP83827.1"/>
    </source>
</evidence>
<dbReference type="EMBL" id="KB207226">
    <property type="protein sequence ID" value="ELP83827.1"/>
    <property type="molecule type" value="Genomic_DNA"/>
</dbReference>
<protein>
    <submittedName>
        <fullName evidence="1">Uncharacterized protein</fullName>
    </submittedName>
</protein>